<dbReference type="GO" id="GO:0005975">
    <property type="term" value="P:carbohydrate metabolic process"/>
    <property type="evidence" value="ECO:0007669"/>
    <property type="project" value="InterPro"/>
</dbReference>
<sequence>MSNRLANETSPYLRQHAENPVDWYPWGEEAFRRAREEDKPIHLSLGYAACHWCHVMAHESFENPQIAQLMNERFINIKVDRQERPDLDDIYQQVVQMMGQGGGWPLTVFLTAQREPFFGGTYFPPDDDYGRPGFTQLLLGLSDAWQNNRAALQQNVEQFLQGFRKLEASEREGDTPLEQDQPAAAARLFARNTDPVNGGLGNAPKFPNPACHDLVLRLYQRLHEPDLLHSVELTLDRMAAGGLYDHLGGGFARYCVDERWAVPHFEKMLYDNGQLVKLYADAYREIGKPAWRRVFEETIDYILRDMTHPDGGFYASEDADSEGEEGKFYVWTPAQVQAALGEPDAALAWRAYGVTAAGNFEHGSSVLHRAVELDAAQEVQLKGLRDRLLLARAQRIRPACDENILTSWNALMIQGLCAAYQATGIRTHLDAARRAADFILDRLSTPEGGLYRAWREGTAKVPGFLDDYAFLANALIDLYECDFEKRYVERATQLVEVILDKFWEDGLYFTPSDGELLVHRPRAPHDSAWPSGTSACVFVFLRLFELTGRELYRERAEQVLAMYRAAAAQNPFGFAHLLAAQDWVQRGPISIVIAGERSAASALVASLQRRYLPARVLAFAEDVPIGAGRHALAGQTSAYVCRNHTCEPPVTSAEELVERCLK</sequence>
<dbReference type="InterPro" id="IPR004879">
    <property type="entry name" value="Ssp411-like_TRX"/>
</dbReference>
<reference evidence="2 3" key="1">
    <citation type="submission" date="2016-10" db="EMBL/GenBank/DDBJ databases">
        <title>Comparative genome analysis of multiple Pseudomonas spp. focuses on biocontrol and plant growth promoting traits.</title>
        <authorList>
            <person name="Tao X.-Y."/>
            <person name="Taylor C.G."/>
        </authorList>
    </citation>
    <scope>NUCLEOTIDE SEQUENCE [LARGE SCALE GENOMIC DNA]</scope>
    <source>
        <strain evidence="2 3">37D10</strain>
    </source>
</reference>
<dbReference type="PANTHER" id="PTHR42899">
    <property type="entry name" value="SPERMATOGENESIS-ASSOCIATED PROTEIN 20"/>
    <property type="match status" value="1"/>
</dbReference>
<dbReference type="InterPro" id="IPR024705">
    <property type="entry name" value="Ssp411"/>
</dbReference>
<dbReference type="EMBL" id="MOBI01000007">
    <property type="protein sequence ID" value="RON02433.1"/>
    <property type="molecule type" value="Genomic_DNA"/>
</dbReference>
<organism evidence="2 3">
    <name type="scientific">Pseudomonas brassicacearum</name>
    <dbReference type="NCBI Taxonomy" id="930166"/>
    <lineage>
        <taxon>Bacteria</taxon>
        <taxon>Pseudomonadati</taxon>
        <taxon>Pseudomonadota</taxon>
        <taxon>Gammaproteobacteria</taxon>
        <taxon>Pseudomonadales</taxon>
        <taxon>Pseudomonadaceae</taxon>
        <taxon>Pseudomonas</taxon>
    </lineage>
</organism>
<dbReference type="InterPro" id="IPR012341">
    <property type="entry name" value="6hp_glycosidase-like_sf"/>
</dbReference>
<evidence type="ECO:0000313" key="3">
    <source>
        <dbReference type="Proteomes" id="UP000284684"/>
    </source>
</evidence>
<dbReference type="PIRSF" id="PIRSF006402">
    <property type="entry name" value="UCP006402_thioredoxin"/>
    <property type="match status" value="1"/>
</dbReference>
<feature type="domain" description="Spermatogenesis-associated protein 20-like TRX" evidence="1">
    <location>
        <begin position="3"/>
        <end position="161"/>
    </location>
</feature>
<evidence type="ECO:0000259" key="1">
    <source>
        <dbReference type="Pfam" id="PF03190"/>
    </source>
</evidence>
<dbReference type="Gene3D" id="1.50.10.10">
    <property type="match status" value="2"/>
</dbReference>
<dbReference type="InterPro" id="IPR008928">
    <property type="entry name" value="6-hairpin_glycosidase_sf"/>
</dbReference>
<dbReference type="InterPro" id="IPR036249">
    <property type="entry name" value="Thioredoxin-like_sf"/>
</dbReference>
<accession>A0A423GX05</accession>
<dbReference type="CDD" id="cd02955">
    <property type="entry name" value="SSP411"/>
    <property type="match status" value="1"/>
</dbReference>
<dbReference type="Proteomes" id="UP000284684">
    <property type="component" value="Unassembled WGS sequence"/>
</dbReference>
<proteinExistence type="predicted"/>
<dbReference type="AlphaFoldDB" id="A0A423GX05"/>
<protein>
    <submittedName>
        <fullName evidence="2">Thioredoxin</fullName>
    </submittedName>
</protein>
<dbReference type="RefSeq" id="WP_123581557.1">
    <property type="nucleotide sequence ID" value="NZ_MOBI01000007.1"/>
</dbReference>
<dbReference type="Pfam" id="PF03190">
    <property type="entry name" value="Thioredox_DsbH"/>
    <property type="match status" value="1"/>
</dbReference>
<evidence type="ECO:0000313" key="2">
    <source>
        <dbReference type="EMBL" id="RON02433.1"/>
    </source>
</evidence>
<dbReference type="Gene3D" id="3.40.30.10">
    <property type="entry name" value="Glutaredoxin"/>
    <property type="match status" value="1"/>
</dbReference>
<comment type="caution">
    <text evidence="2">The sequence shown here is derived from an EMBL/GenBank/DDBJ whole genome shotgun (WGS) entry which is preliminary data.</text>
</comment>
<dbReference type="SUPFAM" id="SSF52833">
    <property type="entry name" value="Thioredoxin-like"/>
    <property type="match status" value="1"/>
</dbReference>
<dbReference type="SUPFAM" id="SSF48208">
    <property type="entry name" value="Six-hairpin glycosidases"/>
    <property type="match status" value="1"/>
</dbReference>
<dbReference type="PANTHER" id="PTHR42899:SF1">
    <property type="entry name" value="SPERMATOGENESIS-ASSOCIATED PROTEIN 20"/>
    <property type="match status" value="1"/>
</dbReference>
<gene>
    <name evidence="2" type="ORF">BK658_06055</name>
</gene>
<name>A0A423GX05_9PSED</name>